<dbReference type="Gene3D" id="1.25.40.10">
    <property type="entry name" value="Tetratricopeptide repeat domain"/>
    <property type="match status" value="3"/>
</dbReference>
<evidence type="ECO:0000313" key="9">
    <source>
        <dbReference type="RefSeq" id="XP_055877818.1"/>
    </source>
</evidence>
<dbReference type="InterPro" id="IPR056907">
    <property type="entry name" value="UTP6_C"/>
</dbReference>
<evidence type="ECO:0000256" key="2">
    <source>
        <dbReference type="ARBA" id="ARBA00010734"/>
    </source>
</evidence>
<dbReference type="SMART" id="SM00386">
    <property type="entry name" value="HAT"/>
    <property type="match status" value="7"/>
</dbReference>
<dbReference type="Proteomes" id="UP001165740">
    <property type="component" value="Chromosome 2"/>
</dbReference>
<sequence length="593" mass="68830">MAEYVNQRLEEMIPELEEMSSIGLFSIKETKVILKLREAHEYKLRQQTKTKQSFLNYIEYEKKLLELIKIRRKKLGQDSKKRDVEKAIADRIHKLYRLVCERFSDDLHLWEQHIEFTKLMNEKSYVSRLYTKVLKIHSHNEDLWVRSARWESSKEGNMNPDLAREILLKAQRVNPESQLIFLEMFRMELDLAKIAVKRKQILGLADKKDDTSDDDGSQINIGQEFKIANIIYSKGIEMFPGNSELHLKMLAVCCAVKEAKALRQQIVQDLQCLYPENPQVWHALALINLNGLRKMDKANQRESAKQCVEVYQQAVEKLPNEKMYSLCLSALLTLLKTREFQGADWLRKTSISLFEKAIQHGVLSETMYNELLEILESSGLNENVLQVSKQATSDHPGSCKLWQTRLRLMVTVGQADCSAVDALLKTSLKHIPSDEAWPVWEFVLTYHGSRGSAQFDQLLEEACRNVSSSVSSKAKDWSLQWIYRHEGIKKAREFFSRFKSLRPVSLSFFKLYVQMENSQMSPNVDLIRNAMEECLVTFGHKEPDLWLNYLYWETHSGKDSAKSGDIYQRALTALDPEQRDAFIRKHVLSGLVL</sequence>
<dbReference type="InterPro" id="IPR013949">
    <property type="entry name" value="Utp6"/>
</dbReference>
<evidence type="ECO:0000313" key="8">
    <source>
        <dbReference type="Proteomes" id="UP001165740"/>
    </source>
</evidence>
<dbReference type="OMA" id="CKQWNAK"/>
<evidence type="ECO:0000256" key="3">
    <source>
        <dbReference type="ARBA" id="ARBA00022552"/>
    </source>
</evidence>
<dbReference type="GO" id="GO:0034388">
    <property type="term" value="C:Pwp2p-containing subcomplex of 90S preribosome"/>
    <property type="evidence" value="ECO:0007669"/>
    <property type="project" value="TreeGrafter"/>
</dbReference>
<protein>
    <submittedName>
        <fullName evidence="9">U3 small nucleolar RNA-associated protein 6 homolog</fullName>
    </submittedName>
</protein>
<dbReference type="GO" id="GO:0032040">
    <property type="term" value="C:small-subunit processome"/>
    <property type="evidence" value="ECO:0007669"/>
    <property type="project" value="TreeGrafter"/>
</dbReference>
<dbReference type="InterPro" id="IPR003107">
    <property type="entry name" value="HAT"/>
</dbReference>
<dbReference type="PANTHER" id="PTHR23271:SF1">
    <property type="entry name" value="U3 SMALL NUCLEOLAR RNA-ASSOCIATED PROTEIN 6 HOMOLOG"/>
    <property type="match status" value="1"/>
</dbReference>
<feature type="domain" description="U3 small nucleolar RNA-associated protein 6 homolog C-terminal" evidence="7">
    <location>
        <begin position="306"/>
        <end position="571"/>
    </location>
</feature>
<evidence type="ECO:0000256" key="5">
    <source>
        <dbReference type="ARBA" id="ARBA00023242"/>
    </source>
</evidence>
<evidence type="ECO:0000256" key="1">
    <source>
        <dbReference type="ARBA" id="ARBA00004604"/>
    </source>
</evidence>
<dbReference type="GO" id="GO:0030515">
    <property type="term" value="F:snoRNA binding"/>
    <property type="evidence" value="ECO:0007669"/>
    <property type="project" value="InterPro"/>
</dbReference>
<gene>
    <name evidence="9" type="primary">LOC106065555</name>
</gene>
<keyword evidence="5" id="KW-0539">Nucleus</keyword>
<feature type="domain" description="U3 small nucleolar RNA-associated protein 6 N-terminal" evidence="6">
    <location>
        <begin position="9"/>
        <end position="91"/>
    </location>
</feature>
<keyword evidence="8" id="KW-1185">Reference proteome</keyword>
<proteinExistence type="inferred from homology"/>
<dbReference type="SUPFAM" id="SSF48452">
    <property type="entry name" value="TPR-like"/>
    <property type="match status" value="2"/>
</dbReference>
<evidence type="ECO:0000256" key="4">
    <source>
        <dbReference type="ARBA" id="ARBA00022737"/>
    </source>
</evidence>
<dbReference type="Pfam" id="PF08640">
    <property type="entry name" value="U3_assoc_6"/>
    <property type="match status" value="1"/>
</dbReference>
<evidence type="ECO:0000259" key="6">
    <source>
        <dbReference type="Pfam" id="PF08640"/>
    </source>
</evidence>
<dbReference type="InterPro" id="IPR011990">
    <property type="entry name" value="TPR-like_helical_dom_sf"/>
</dbReference>
<dbReference type="GO" id="GO:0000462">
    <property type="term" value="P:maturation of SSU-rRNA from tricistronic rRNA transcript (SSU-rRNA, 5.8S rRNA, LSU-rRNA)"/>
    <property type="evidence" value="ECO:0007669"/>
    <property type="project" value="InterPro"/>
</dbReference>
<dbReference type="RefSeq" id="XP_055877818.1">
    <property type="nucleotide sequence ID" value="XM_056021843.1"/>
</dbReference>
<comment type="subcellular location">
    <subcellularLocation>
        <location evidence="1">Nucleus</location>
        <location evidence="1">Nucleolus</location>
    </subcellularLocation>
</comment>
<accession>A0A9W2ZS77</accession>
<name>A0A9W2ZS77_BIOGL</name>
<keyword evidence="3" id="KW-0698">rRNA processing</keyword>
<evidence type="ECO:0000259" key="7">
    <source>
        <dbReference type="Pfam" id="PF24892"/>
    </source>
</evidence>
<dbReference type="OrthoDB" id="28112at2759"/>
<dbReference type="PANTHER" id="PTHR23271">
    <property type="entry name" value="HEPATOCELLULAR CARCINOMA-ASSOCIATED ANTIGEN 66"/>
    <property type="match status" value="1"/>
</dbReference>
<dbReference type="Pfam" id="PF24892">
    <property type="entry name" value="UTP6_C"/>
    <property type="match status" value="1"/>
</dbReference>
<dbReference type="GeneID" id="106065555"/>
<keyword evidence="4" id="KW-0677">Repeat</keyword>
<dbReference type="AlphaFoldDB" id="A0A9W2ZS77"/>
<reference evidence="9" key="1">
    <citation type="submission" date="2025-08" db="UniProtKB">
        <authorList>
            <consortium name="RefSeq"/>
        </authorList>
    </citation>
    <scope>IDENTIFICATION</scope>
</reference>
<organism evidence="8 9">
    <name type="scientific">Biomphalaria glabrata</name>
    <name type="common">Bloodfluke planorb</name>
    <name type="synonym">Freshwater snail</name>
    <dbReference type="NCBI Taxonomy" id="6526"/>
    <lineage>
        <taxon>Eukaryota</taxon>
        <taxon>Metazoa</taxon>
        <taxon>Spiralia</taxon>
        <taxon>Lophotrochozoa</taxon>
        <taxon>Mollusca</taxon>
        <taxon>Gastropoda</taxon>
        <taxon>Heterobranchia</taxon>
        <taxon>Euthyneura</taxon>
        <taxon>Panpulmonata</taxon>
        <taxon>Hygrophila</taxon>
        <taxon>Lymnaeoidea</taxon>
        <taxon>Planorbidae</taxon>
        <taxon>Biomphalaria</taxon>
    </lineage>
</organism>
<dbReference type="InterPro" id="IPR055347">
    <property type="entry name" value="UTP6_N"/>
</dbReference>
<comment type="similarity">
    <text evidence="2">Belongs to the UTP6 family.</text>
</comment>